<reference evidence="4" key="1">
    <citation type="submission" date="2010-07" db="EMBL/GenBank/DDBJ databases">
        <title>The genome sequence of Gaeumannomyces graminis var. tritici strain R3-111a-1.</title>
        <authorList>
            <consortium name="The Broad Institute Genome Sequencing Platform"/>
            <person name="Ma L.-J."/>
            <person name="Dead R."/>
            <person name="Young S."/>
            <person name="Zeng Q."/>
            <person name="Koehrsen M."/>
            <person name="Alvarado L."/>
            <person name="Berlin A."/>
            <person name="Chapman S.B."/>
            <person name="Chen Z."/>
            <person name="Freedman E."/>
            <person name="Gellesch M."/>
            <person name="Goldberg J."/>
            <person name="Griggs A."/>
            <person name="Gujja S."/>
            <person name="Heilman E.R."/>
            <person name="Heiman D."/>
            <person name="Hepburn T."/>
            <person name="Howarth C."/>
            <person name="Jen D."/>
            <person name="Larson L."/>
            <person name="Mehta T."/>
            <person name="Neiman D."/>
            <person name="Pearson M."/>
            <person name="Roberts A."/>
            <person name="Saif S."/>
            <person name="Shea T."/>
            <person name="Shenoy N."/>
            <person name="Sisk P."/>
            <person name="Stolte C."/>
            <person name="Sykes S."/>
            <person name="Walk T."/>
            <person name="White J."/>
            <person name="Yandava C."/>
            <person name="Haas B."/>
            <person name="Nusbaum C."/>
            <person name="Birren B."/>
        </authorList>
    </citation>
    <scope>NUCLEOTIDE SEQUENCE [LARGE SCALE GENOMIC DNA]</scope>
    <source>
        <strain evidence="4">R3-111a-1</strain>
    </source>
</reference>
<evidence type="ECO:0000313" key="4">
    <source>
        <dbReference type="Proteomes" id="UP000006039"/>
    </source>
</evidence>
<sequence length="113" mass="12479">MTRQRLEPQCRRRPGSCPRPGRFASTPSSKARQHASEALRVEEEVWAQVAAGTNSQPAVRAISIYDLDDVGRALARMKDLERSTTTGQVDAPGLLKRGGLRRRRGTPKLTLSL</sequence>
<feature type="region of interest" description="Disordered" evidence="1">
    <location>
        <begin position="82"/>
        <end position="113"/>
    </location>
</feature>
<dbReference type="HOGENOM" id="CLU_2133671_0_0_1"/>
<dbReference type="RefSeq" id="XP_009220599.1">
    <property type="nucleotide sequence ID" value="XM_009222335.1"/>
</dbReference>
<evidence type="ECO:0000313" key="2">
    <source>
        <dbReference type="EMBL" id="EJT79454.1"/>
    </source>
</evidence>
<reference evidence="2" key="3">
    <citation type="submission" date="2010-09" db="EMBL/GenBank/DDBJ databases">
        <title>Annotation of Gaeumannomyces graminis var. tritici R3-111a-1.</title>
        <authorList>
            <consortium name="The Broad Institute Genome Sequencing Platform"/>
            <person name="Ma L.-J."/>
            <person name="Dead R."/>
            <person name="Young S.K."/>
            <person name="Zeng Q."/>
            <person name="Gargeya S."/>
            <person name="Fitzgerald M."/>
            <person name="Haas B."/>
            <person name="Abouelleil A."/>
            <person name="Alvarado L."/>
            <person name="Arachchi H.M."/>
            <person name="Berlin A."/>
            <person name="Brown A."/>
            <person name="Chapman S.B."/>
            <person name="Chen Z."/>
            <person name="Dunbar C."/>
            <person name="Freedman E."/>
            <person name="Gearin G."/>
            <person name="Gellesch M."/>
            <person name="Goldberg J."/>
            <person name="Griggs A."/>
            <person name="Gujja S."/>
            <person name="Heiman D."/>
            <person name="Howarth C."/>
            <person name="Larson L."/>
            <person name="Lui A."/>
            <person name="MacDonald P.J.P."/>
            <person name="Mehta T."/>
            <person name="Montmayeur A."/>
            <person name="Murphy C."/>
            <person name="Neiman D."/>
            <person name="Pearson M."/>
            <person name="Priest M."/>
            <person name="Roberts A."/>
            <person name="Saif S."/>
            <person name="Shea T."/>
            <person name="Shenoy N."/>
            <person name="Sisk P."/>
            <person name="Stolte C."/>
            <person name="Sykes S."/>
            <person name="Yandava C."/>
            <person name="Wortman J."/>
            <person name="Nusbaum C."/>
            <person name="Birren B."/>
        </authorList>
    </citation>
    <scope>NUCLEOTIDE SEQUENCE</scope>
    <source>
        <strain evidence="2">R3-111a-1</strain>
    </source>
</reference>
<keyword evidence="4" id="KW-1185">Reference proteome</keyword>
<reference evidence="3" key="5">
    <citation type="submission" date="2018-04" db="UniProtKB">
        <authorList>
            <consortium name="EnsemblFungi"/>
        </authorList>
    </citation>
    <scope>IDENTIFICATION</scope>
    <source>
        <strain evidence="3">R3-111a-1</strain>
    </source>
</reference>
<reference evidence="2" key="2">
    <citation type="submission" date="2010-07" db="EMBL/GenBank/DDBJ databases">
        <authorList>
            <consortium name="The Broad Institute Genome Sequencing Platform"/>
            <consortium name="Broad Institute Genome Sequencing Center for Infectious Disease"/>
            <person name="Ma L.-J."/>
            <person name="Dead R."/>
            <person name="Young S."/>
            <person name="Zeng Q."/>
            <person name="Koehrsen M."/>
            <person name="Alvarado L."/>
            <person name="Berlin A."/>
            <person name="Chapman S.B."/>
            <person name="Chen Z."/>
            <person name="Freedman E."/>
            <person name="Gellesch M."/>
            <person name="Goldberg J."/>
            <person name="Griggs A."/>
            <person name="Gujja S."/>
            <person name="Heilman E.R."/>
            <person name="Heiman D."/>
            <person name="Hepburn T."/>
            <person name="Howarth C."/>
            <person name="Jen D."/>
            <person name="Larson L."/>
            <person name="Mehta T."/>
            <person name="Neiman D."/>
            <person name="Pearson M."/>
            <person name="Roberts A."/>
            <person name="Saif S."/>
            <person name="Shea T."/>
            <person name="Shenoy N."/>
            <person name="Sisk P."/>
            <person name="Stolte C."/>
            <person name="Sykes S."/>
            <person name="Walk T."/>
            <person name="White J."/>
            <person name="Yandava C."/>
            <person name="Haas B."/>
            <person name="Nusbaum C."/>
            <person name="Birren B."/>
        </authorList>
    </citation>
    <scope>NUCLEOTIDE SEQUENCE</scope>
    <source>
        <strain evidence="2">R3-111a-1</strain>
    </source>
</reference>
<gene>
    <name evidence="3" type="primary">20344996</name>
    <name evidence="2" type="ORF">GGTG_04538</name>
</gene>
<accession>J3NTD9</accession>
<feature type="region of interest" description="Disordered" evidence="1">
    <location>
        <begin position="1"/>
        <end position="36"/>
    </location>
</feature>
<dbReference type="VEuPathDB" id="FungiDB:GGTG_04538"/>
<name>J3NTD9_GAET3</name>
<reference evidence="3" key="4">
    <citation type="journal article" date="2015" name="G3 (Bethesda)">
        <title>Genome sequences of three phytopathogenic species of the Magnaporthaceae family of fungi.</title>
        <authorList>
            <person name="Okagaki L.H."/>
            <person name="Nunes C.C."/>
            <person name="Sailsbery J."/>
            <person name="Clay B."/>
            <person name="Brown D."/>
            <person name="John T."/>
            <person name="Oh Y."/>
            <person name="Young N."/>
            <person name="Fitzgerald M."/>
            <person name="Haas B.J."/>
            <person name="Zeng Q."/>
            <person name="Young S."/>
            <person name="Adiconis X."/>
            <person name="Fan L."/>
            <person name="Levin J.Z."/>
            <person name="Mitchell T.K."/>
            <person name="Okubara P.A."/>
            <person name="Farman M.L."/>
            <person name="Kohn L.M."/>
            <person name="Birren B."/>
            <person name="Ma L.-J."/>
            <person name="Dean R.A."/>
        </authorList>
    </citation>
    <scope>NUCLEOTIDE SEQUENCE</scope>
    <source>
        <strain evidence="3">R3-111a-1</strain>
    </source>
</reference>
<evidence type="ECO:0000313" key="3">
    <source>
        <dbReference type="EnsemblFungi" id="EJT79454"/>
    </source>
</evidence>
<dbReference type="EnsemblFungi" id="EJT79454">
    <property type="protein sequence ID" value="EJT79454"/>
    <property type="gene ID" value="GGTG_04538"/>
</dbReference>
<dbReference type="Proteomes" id="UP000006039">
    <property type="component" value="Unassembled WGS sequence"/>
</dbReference>
<proteinExistence type="predicted"/>
<dbReference type="GeneID" id="20344996"/>
<organism evidence="2">
    <name type="scientific">Gaeumannomyces tritici (strain R3-111a-1)</name>
    <name type="common">Wheat and barley take-all root rot fungus</name>
    <name type="synonym">Gaeumannomyces graminis var. tritici</name>
    <dbReference type="NCBI Taxonomy" id="644352"/>
    <lineage>
        <taxon>Eukaryota</taxon>
        <taxon>Fungi</taxon>
        <taxon>Dikarya</taxon>
        <taxon>Ascomycota</taxon>
        <taxon>Pezizomycotina</taxon>
        <taxon>Sordariomycetes</taxon>
        <taxon>Sordariomycetidae</taxon>
        <taxon>Magnaporthales</taxon>
        <taxon>Magnaporthaceae</taxon>
        <taxon>Gaeumannomyces</taxon>
    </lineage>
</organism>
<dbReference type="AlphaFoldDB" id="J3NTD9"/>
<protein>
    <submittedName>
        <fullName evidence="2 3">Uncharacterized protein</fullName>
    </submittedName>
</protein>
<feature type="compositionally biased region" description="Basic and acidic residues" evidence="1">
    <location>
        <begin position="1"/>
        <end position="10"/>
    </location>
</feature>
<evidence type="ECO:0000256" key="1">
    <source>
        <dbReference type="SAM" id="MobiDB-lite"/>
    </source>
</evidence>
<dbReference type="EMBL" id="GL385396">
    <property type="protein sequence ID" value="EJT79454.1"/>
    <property type="molecule type" value="Genomic_DNA"/>
</dbReference>